<proteinExistence type="predicted"/>
<comment type="caution">
    <text evidence="1">The sequence shown here is derived from an EMBL/GenBank/DDBJ whole genome shotgun (WGS) entry which is preliminary data.</text>
</comment>
<protein>
    <recommendedName>
        <fullName evidence="3">DUF4817 domain-containing protein</fullName>
    </recommendedName>
</protein>
<evidence type="ECO:0008006" key="3">
    <source>
        <dbReference type="Google" id="ProtNLM"/>
    </source>
</evidence>
<name>A0ABQ8TA36_PERAM</name>
<gene>
    <name evidence="1" type="ORF">ANN_04117</name>
</gene>
<dbReference type="Proteomes" id="UP001148838">
    <property type="component" value="Unassembled WGS sequence"/>
</dbReference>
<keyword evidence="2" id="KW-1185">Reference proteome</keyword>
<dbReference type="EMBL" id="JAJSOF020000013">
    <property type="protein sequence ID" value="KAJ4442530.1"/>
    <property type="molecule type" value="Genomic_DNA"/>
</dbReference>
<evidence type="ECO:0000313" key="2">
    <source>
        <dbReference type="Proteomes" id="UP001148838"/>
    </source>
</evidence>
<evidence type="ECO:0000313" key="1">
    <source>
        <dbReference type="EMBL" id="KAJ4442530.1"/>
    </source>
</evidence>
<organism evidence="1 2">
    <name type="scientific">Periplaneta americana</name>
    <name type="common">American cockroach</name>
    <name type="synonym">Blatta americana</name>
    <dbReference type="NCBI Taxonomy" id="6978"/>
    <lineage>
        <taxon>Eukaryota</taxon>
        <taxon>Metazoa</taxon>
        <taxon>Ecdysozoa</taxon>
        <taxon>Arthropoda</taxon>
        <taxon>Hexapoda</taxon>
        <taxon>Insecta</taxon>
        <taxon>Pterygota</taxon>
        <taxon>Neoptera</taxon>
        <taxon>Polyneoptera</taxon>
        <taxon>Dictyoptera</taxon>
        <taxon>Blattodea</taxon>
        <taxon>Blattoidea</taxon>
        <taxon>Blattidae</taxon>
        <taxon>Blattinae</taxon>
        <taxon>Periplaneta</taxon>
    </lineage>
</organism>
<reference evidence="1 2" key="1">
    <citation type="journal article" date="2022" name="Allergy">
        <title>Genome assembly and annotation of Periplaneta americana reveal a comprehensive cockroach allergen profile.</title>
        <authorList>
            <person name="Wang L."/>
            <person name="Xiong Q."/>
            <person name="Saelim N."/>
            <person name="Wang L."/>
            <person name="Nong W."/>
            <person name="Wan A.T."/>
            <person name="Shi M."/>
            <person name="Liu X."/>
            <person name="Cao Q."/>
            <person name="Hui J.H.L."/>
            <person name="Sookrung N."/>
            <person name="Leung T.F."/>
            <person name="Tungtrongchitr A."/>
            <person name="Tsui S.K.W."/>
        </authorList>
    </citation>
    <scope>NUCLEOTIDE SEQUENCE [LARGE SCALE GENOMIC DNA]</scope>
    <source>
        <strain evidence="1">PWHHKU_190912</strain>
    </source>
</reference>
<sequence>MNPWNASRRTFAVKMFLKTNDSVVLMQRRFRQHFNAGRHGITTERKTFFCGELVFWGLLNKHYTEIEQLPKWRKRPERKIKKDANLLLLTGGISLYQDFTPANSWVRHHTGHSSSEWRDALKTTGNVALVRAVPGRTQDNNHCRRCHSEVETLAHVLGSCPFGETLHNSRHHKIRSVIATCLKSSGYTTYEEVHGIADTGSHHQLEEVNLEKRIIYEPTTPYYKTSYKLRDIEVIGLMKKSLFATCPITEIFIGKENTRTITIREHACNAARVSHIVVGRKQNIPSSESDSGPERSYHTHLPVSVTKFNNLQVSSQFCGPLAKAVYKNIKTQPVIEDD</sequence>
<accession>A0ABQ8TA36</accession>